<dbReference type="PROSITE" id="PS00490">
    <property type="entry name" value="MOLYBDOPTERIN_PROK_2"/>
    <property type="match status" value="1"/>
</dbReference>
<keyword evidence="2" id="KW-0500">Molybdenum</keyword>
<dbReference type="SUPFAM" id="SSF53706">
    <property type="entry name" value="Formate dehydrogenase/DMSO reductase, domains 1-3"/>
    <property type="match status" value="2"/>
</dbReference>
<dbReference type="EMBL" id="JACHIH010000024">
    <property type="protein sequence ID" value="MBB5048716.1"/>
    <property type="molecule type" value="Genomic_DNA"/>
</dbReference>
<evidence type="ECO:0000256" key="4">
    <source>
        <dbReference type="ARBA" id="ARBA00023002"/>
    </source>
</evidence>
<dbReference type="GO" id="GO:0009061">
    <property type="term" value="P:anaerobic respiration"/>
    <property type="evidence" value="ECO:0007669"/>
    <property type="project" value="TreeGrafter"/>
</dbReference>
<accession>A0A7W7Z647</accession>
<evidence type="ECO:0000313" key="6">
    <source>
        <dbReference type="EMBL" id="MBB5048716.1"/>
    </source>
</evidence>
<keyword evidence="4" id="KW-0560">Oxidoreductase</keyword>
<comment type="cofactor">
    <cofactor evidence="1">
        <name>Mo-bis(molybdopterin guanine dinucleotide)</name>
        <dbReference type="ChEBI" id="CHEBI:60539"/>
    </cofactor>
</comment>
<dbReference type="Proteomes" id="UP000542353">
    <property type="component" value="Unassembled WGS sequence"/>
</dbReference>
<evidence type="ECO:0000256" key="1">
    <source>
        <dbReference type="ARBA" id="ARBA00001942"/>
    </source>
</evidence>
<comment type="caution">
    <text evidence="6">The sequence shown here is derived from an EMBL/GenBank/DDBJ whole genome shotgun (WGS) entry which is preliminary data.</text>
</comment>
<dbReference type="InterPro" id="IPR006656">
    <property type="entry name" value="Mopterin_OxRdtase"/>
</dbReference>
<feature type="domain" description="Molybdopterin oxidoreductase" evidence="5">
    <location>
        <begin position="164"/>
        <end position="266"/>
    </location>
</feature>
<keyword evidence="3" id="KW-0479">Metal-binding</keyword>
<dbReference type="Gene3D" id="3.40.50.740">
    <property type="match status" value="2"/>
</dbReference>
<dbReference type="GO" id="GO:0030288">
    <property type="term" value="C:outer membrane-bounded periplasmic space"/>
    <property type="evidence" value="ECO:0007669"/>
    <property type="project" value="TreeGrafter"/>
</dbReference>
<feature type="domain" description="Molybdopterin oxidoreductase" evidence="5">
    <location>
        <begin position="65"/>
        <end position="147"/>
    </location>
</feature>
<dbReference type="PANTHER" id="PTHR43742:SF10">
    <property type="entry name" value="TRIMETHYLAMINE-N-OXIDE REDUCTASE 2"/>
    <property type="match status" value="1"/>
</dbReference>
<reference evidence="6 7" key="1">
    <citation type="submission" date="2020-08" db="EMBL/GenBank/DDBJ databases">
        <title>Genomic Encyclopedia of Type Strains, Phase IV (KMG-IV): sequencing the most valuable type-strain genomes for metagenomic binning, comparative biology and taxonomic classification.</title>
        <authorList>
            <person name="Goeker M."/>
        </authorList>
    </citation>
    <scope>NUCLEOTIDE SEQUENCE [LARGE SCALE GENOMIC DNA]</scope>
    <source>
        <strain evidence="6 7">DSM 12706</strain>
    </source>
</reference>
<name>A0A7W7Z647_9BRAD</name>
<dbReference type="RefSeq" id="WP_184259685.1">
    <property type="nucleotide sequence ID" value="NZ_JACHIH010000024.1"/>
</dbReference>
<sequence>MTSGIGGAALSGHSLLNGGVALVALGGFGPPLLVAAARATSGEGAPRMPSDRHGAAFDAVYAPTRIKHPMVRRAYLEQGAGAERGSRGKGDFVRVSWERALDLVAAELRRVAGVHGSAAVFSGADGGESRGQLHGRPRLLRRLMSLTGVAVAACDAPRAAPWDAAEAGEIKLAYWLGGLLPVAGADRNRLLRLWRSLETCIVQDSHWTPAARRADIVLPTTTSWERDDIECVDDEAGRSLRPIKRLIAPLFESRSDHAIFAALAERLGKGQAFTESRS</sequence>
<dbReference type="InterPro" id="IPR050612">
    <property type="entry name" value="Prok_Mopterin_Oxidored"/>
</dbReference>
<dbReference type="PANTHER" id="PTHR43742">
    <property type="entry name" value="TRIMETHYLAMINE-N-OXIDE REDUCTASE"/>
    <property type="match status" value="1"/>
</dbReference>
<dbReference type="Pfam" id="PF00384">
    <property type="entry name" value="Molybdopterin"/>
    <property type="match status" value="2"/>
</dbReference>
<organism evidence="6 7">
    <name type="scientific">Rhodopseudomonas rhenobacensis</name>
    <dbReference type="NCBI Taxonomy" id="87461"/>
    <lineage>
        <taxon>Bacteria</taxon>
        <taxon>Pseudomonadati</taxon>
        <taxon>Pseudomonadota</taxon>
        <taxon>Alphaproteobacteria</taxon>
        <taxon>Hyphomicrobiales</taxon>
        <taxon>Nitrobacteraceae</taxon>
        <taxon>Rhodopseudomonas</taxon>
    </lineage>
</organism>
<dbReference type="GO" id="GO:0016491">
    <property type="term" value="F:oxidoreductase activity"/>
    <property type="evidence" value="ECO:0007669"/>
    <property type="project" value="UniProtKB-KW"/>
</dbReference>
<evidence type="ECO:0000259" key="5">
    <source>
        <dbReference type="Pfam" id="PF00384"/>
    </source>
</evidence>
<proteinExistence type="predicted"/>
<evidence type="ECO:0000313" key="7">
    <source>
        <dbReference type="Proteomes" id="UP000542353"/>
    </source>
</evidence>
<protein>
    <submittedName>
        <fullName evidence="6">Anaerobic selenocysteine-containing dehydrogenase</fullName>
    </submittedName>
</protein>
<keyword evidence="7" id="KW-1185">Reference proteome</keyword>
<dbReference type="GO" id="GO:0030151">
    <property type="term" value="F:molybdenum ion binding"/>
    <property type="evidence" value="ECO:0007669"/>
    <property type="project" value="TreeGrafter"/>
</dbReference>
<dbReference type="GO" id="GO:0009055">
    <property type="term" value="F:electron transfer activity"/>
    <property type="evidence" value="ECO:0007669"/>
    <property type="project" value="TreeGrafter"/>
</dbReference>
<gene>
    <name evidence="6" type="ORF">HNR60_003484</name>
</gene>
<evidence type="ECO:0000256" key="3">
    <source>
        <dbReference type="ARBA" id="ARBA00022723"/>
    </source>
</evidence>
<dbReference type="InterPro" id="IPR006655">
    <property type="entry name" value="Mopterin_OxRdtase_prok_CS"/>
</dbReference>
<dbReference type="AlphaFoldDB" id="A0A7W7Z647"/>
<evidence type="ECO:0000256" key="2">
    <source>
        <dbReference type="ARBA" id="ARBA00022505"/>
    </source>
</evidence>